<dbReference type="Proteomes" id="UP000235145">
    <property type="component" value="Unassembled WGS sequence"/>
</dbReference>
<accession>A0A9R1X1U8</accession>
<sequence>MAFFTHDQILSNLKFIHLESLCSLTSSPVYWYARLKKSLVVIDKYKEKEWDIEQLVGSGGMPSSYSATVTALGTTVGVGFQDVYALPIEHPLPDNRPLRELLGHNPPQVATGALLGFLTTTVVHLISQVATMA</sequence>
<dbReference type="AlphaFoldDB" id="A0A9R1X1U8"/>
<evidence type="ECO:0000313" key="1">
    <source>
        <dbReference type="EMBL" id="KAJ0196026.1"/>
    </source>
</evidence>
<dbReference type="PANTHER" id="PTHR31446:SF42">
    <property type="entry name" value="PHOSPHATIDIC ACID PHOSPHATASE TYPE 2_HALOPEROXIDASE SUPERFAMILY"/>
    <property type="match status" value="1"/>
</dbReference>
<reference evidence="1 2" key="1">
    <citation type="journal article" date="2017" name="Nat. Commun.">
        <title>Genome assembly with in vitro proximity ligation data and whole-genome triplication in lettuce.</title>
        <authorList>
            <person name="Reyes-Chin-Wo S."/>
            <person name="Wang Z."/>
            <person name="Yang X."/>
            <person name="Kozik A."/>
            <person name="Arikit S."/>
            <person name="Song C."/>
            <person name="Xia L."/>
            <person name="Froenicke L."/>
            <person name="Lavelle D.O."/>
            <person name="Truco M.J."/>
            <person name="Xia R."/>
            <person name="Zhu S."/>
            <person name="Xu C."/>
            <person name="Xu H."/>
            <person name="Xu X."/>
            <person name="Cox K."/>
            <person name="Korf I."/>
            <person name="Meyers B.C."/>
            <person name="Michelmore R.W."/>
        </authorList>
    </citation>
    <scope>NUCLEOTIDE SEQUENCE [LARGE SCALE GENOMIC DNA]</scope>
    <source>
        <strain evidence="2">cv. Salinas</strain>
        <tissue evidence="1">Seedlings</tissue>
    </source>
</reference>
<comment type="caution">
    <text evidence="1">The sequence shown here is derived from an EMBL/GenBank/DDBJ whole genome shotgun (WGS) entry which is preliminary data.</text>
</comment>
<organism evidence="1 2">
    <name type="scientific">Lactuca sativa</name>
    <name type="common">Garden lettuce</name>
    <dbReference type="NCBI Taxonomy" id="4236"/>
    <lineage>
        <taxon>Eukaryota</taxon>
        <taxon>Viridiplantae</taxon>
        <taxon>Streptophyta</taxon>
        <taxon>Embryophyta</taxon>
        <taxon>Tracheophyta</taxon>
        <taxon>Spermatophyta</taxon>
        <taxon>Magnoliopsida</taxon>
        <taxon>eudicotyledons</taxon>
        <taxon>Gunneridae</taxon>
        <taxon>Pentapetalae</taxon>
        <taxon>asterids</taxon>
        <taxon>campanulids</taxon>
        <taxon>Asterales</taxon>
        <taxon>Asteraceae</taxon>
        <taxon>Cichorioideae</taxon>
        <taxon>Cichorieae</taxon>
        <taxon>Lactucinae</taxon>
        <taxon>Lactuca</taxon>
    </lineage>
</organism>
<name>A0A9R1X1U8_LACSA</name>
<dbReference type="Pfam" id="PF02681">
    <property type="entry name" value="DUF212"/>
    <property type="match status" value="1"/>
</dbReference>
<proteinExistence type="predicted"/>
<evidence type="ECO:0000313" key="2">
    <source>
        <dbReference type="Proteomes" id="UP000235145"/>
    </source>
</evidence>
<dbReference type="PANTHER" id="PTHR31446">
    <property type="entry name" value="ACID PHOSPHATASE/VANADIUM-DEPENDENT HALOPEROXIDASE-RELATED PROTEIN"/>
    <property type="match status" value="1"/>
</dbReference>
<dbReference type="EMBL" id="NBSK02000007">
    <property type="protein sequence ID" value="KAJ0196026.1"/>
    <property type="molecule type" value="Genomic_DNA"/>
</dbReference>
<keyword evidence="2" id="KW-1185">Reference proteome</keyword>
<gene>
    <name evidence="1" type="ORF">LSAT_V11C700359460</name>
</gene>
<dbReference type="InterPro" id="IPR003832">
    <property type="entry name" value="DUF212"/>
</dbReference>
<protein>
    <submittedName>
        <fullName evidence="1">Uncharacterized protein</fullName>
    </submittedName>
</protein>